<keyword evidence="1" id="KW-0472">Membrane</keyword>
<protein>
    <recommendedName>
        <fullName evidence="4">Chlor_Arch_YYY domain-containing protein</fullName>
    </recommendedName>
</protein>
<evidence type="ECO:0000313" key="2">
    <source>
        <dbReference type="EMBL" id="MCV2870698.1"/>
    </source>
</evidence>
<feature type="transmembrane region" description="Helical" evidence="1">
    <location>
        <begin position="12"/>
        <end position="31"/>
    </location>
</feature>
<feature type="transmembrane region" description="Helical" evidence="1">
    <location>
        <begin position="83"/>
        <end position="104"/>
    </location>
</feature>
<feature type="transmembrane region" description="Helical" evidence="1">
    <location>
        <begin position="387"/>
        <end position="407"/>
    </location>
</feature>
<feature type="transmembrane region" description="Helical" evidence="1">
    <location>
        <begin position="364"/>
        <end position="381"/>
    </location>
</feature>
<evidence type="ECO:0000313" key="3">
    <source>
        <dbReference type="Proteomes" id="UP001652564"/>
    </source>
</evidence>
<comment type="caution">
    <text evidence="2">The sequence shown here is derived from an EMBL/GenBank/DDBJ whole genome shotgun (WGS) entry which is preliminary data.</text>
</comment>
<feature type="transmembrane region" description="Helical" evidence="1">
    <location>
        <begin position="193"/>
        <end position="212"/>
    </location>
</feature>
<evidence type="ECO:0008006" key="4">
    <source>
        <dbReference type="Google" id="ProtNLM"/>
    </source>
</evidence>
<sequence length="628" mass="69455">MTGIIRRLPLAVMTGLGGYLVLLAFVPRLVVANPETEVVSAALALGYNAPLAYSVVLLWSLILILSAALSGKAHMAAPEPALGCGRFVIWELVAVFALFFLAYFPVFLARYAPITEDHGFITALFRMVCGQIPFKDFEFLYGPAMIYSLWWWGQVFGVSVTSYFSFLAMQEAVQFTVLMAVLQLAIADRRRRYLVFLLVLPFLVDTLLGVNWSALRRLLAVFALLLAAMRPFDFRMNVAVAVLIGLYATYSHEYAAAALFGIGLMYGVLLLGPNRRRALVSGPVIALGALVVWAAGIYAMLGPDWPHYIETMKRVVGVMSQGHVSFAFHWTLNSVALFTLMTLACLAVGGAMTRFRQGASMGDLFLVGAFGFTLVALKSGLTRADHWHLGAAFTALFFAFLLPLNSLAVSISPQMRKAGVILIAIAGLSYLLGIHSSSKRYARAYLRGAEDVLSGARTVEFAPGEFRGPTAEEEHTKPNAKLSAIGRYLADPARTDRPVLYYGTAWMVAPRIGACSEYFPLDALMYSELPNPGAEFLERHRDAFVVMTRADYLRVFEGETKQKESELALIPWLGSWLTSVHFTQVDLEARLLQDARDRTTGAYLREYYELENLPEPFGREVLLRPKAR</sequence>
<feature type="transmembrane region" description="Helical" evidence="1">
    <location>
        <begin position="51"/>
        <end position="71"/>
    </location>
</feature>
<feature type="transmembrane region" description="Helical" evidence="1">
    <location>
        <begin position="327"/>
        <end position="352"/>
    </location>
</feature>
<organism evidence="2 3">
    <name type="scientific">Albidovulum litorale</name>
    <dbReference type="NCBI Taxonomy" id="2984134"/>
    <lineage>
        <taxon>Bacteria</taxon>
        <taxon>Pseudomonadati</taxon>
        <taxon>Pseudomonadota</taxon>
        <taxon>Alphaproteobacteria</taxon>
        <taxon>Rhodobacterales</taxon>
        <taxon>Paracoccaceae</taxon>
        <taxon>Albidovulum</taxon>
    </lineage>
</organism>
<reference evidence="2 3" key="1">
    <citation type="submission" date="2022-10" db="EMBL/GenBank/DDBJ databases">
        <title>Defluviimonas sp. nov., isolated from ocean surface sediments.</title>
        <authorList>
            <person name="He W."/>
            <person name="Wang L."/>
            <person name="Zhang D.-F."/>
        </authorList>
    </citation>
    <scope>NUCLEOTIDE SEQUENCE [LARGE SCALE GENOMIC DNA]</scope>
    <source>
        <strain evidence="2 3">WL0050</strain>
    </source>
</reference>
<dbReference type="Proteomes" id="UP001652564">
    <property type="component" value="Unassembled WGS sequence"/>
</dbReference>
<keyword evidence="1" id="KW-1133">Transmembrane helix</keyword>
<gene>
    <name evidence="2" type="ORF">OEZ71_00145</name>
</gene>
<keyword evidence="1" id="KW-0812">Transmembrane</keyword>
<proteinExistence type="predicted"/>
<feature type="transmembrane region" description="Helical" evidence="1">
    <location>
        <begin position="279"/>
        <end position="301"/>
    </location>
</feature>
<evidence type="ECO:0000256" key="1">
    <source>
        <dbReference type="SAM" id="Phobius"/>
    </source>
</evidence>
<accession>A0ABT2ZHT3</accession>
<feature type="transmembrane region" description="Helical" evidence="1">
    <location>
        <begin position="254"/>
        <end position="272"/>
    </location>
</feature>
<dbReference type="EMBL" id="JAOWKZ010000001">
    <property type="protein sequence ID" value="MCV2870698.1"/>
    <property type="molecule type" value="Genomic_DNA"/>
</dbReference>
<name>A0ABT2ZHT3_9RHOB</name>
<keyword evidence="3" id="KW-1185">Reference proteome</keyword>
<feature type="transmembrane region" description="Helical" evidence="1">
    <location>
        <begin position="419"/>
        <end position="437"/>
    </location>
</feature>
<feature type="transmembrane region" description="Helical" evidence="1">
    <location>
        <begin position="171"/>
        <end position="187"/>
    </location>
</feature>